<keyword evidence="1" id="KW-0472">Membrane</keyword>
<evidence type="ECO:0008006" key="4">
    <source>
        <dbReference type="Google" id="ProtNLM"/>
    </source>
</evidence>
<comment type="caution">
    <text evidence="2">The sequence shown here is derived from an EMBL/GenBank/DDBJ whole genome shotgun (WGS) entry which is preliminary data.</text>
</comment>
<accession>A0A2M6ZFV3</accession>
<keyword evidence="1" id="KW-1133">Transmembrane helix</keyword>
<gene>
    <name evidence="2" type="ORF">COS91_05305</name>
</gene>
<feature type="transmembrane region" description="Helical" evidence="1">
    <location>
        <begin position="46"/>
        <end position="67"/>
    </location>
</feature>
<sequence length="357" mass="37541">MATITSNASGNWSAGATWVGGIKPADGDAVVIAAGHNVLMDDDLSAYTGLLAVTITGGATPGMLYFMNGTSGHLKIRTGYNLVGTTDTNRGRLLANSDGIWGNTGALAFANKAIIDLQGTSKIQALNLDIALYCTHPANWFVETYKTVYTCNQATDVNVDTDVLTFGTAPPAAGTPVRVKSSGTLPGGLSADRIYYTRTISGNTCKLALQNNDATIVDITSIGDGTLTMYDGHTNTATKILNVIQDITADAPWTTVAGHNRIVLADIAPEAYDQQRDTLATIAAGALTITTNNVDSVQFPCARIYLSSRNVSIRSNGTTKDQPIVDFTSAATHGGVFDCEIVNTYQPGTQTTFYGYG</sequence>
<dbReference type="Proteomes" id="UP000229227">
    <property type="component" value="Unassembled WGS sequence"/>
</dbReference>
<reference evidence="3" key="1">
    <citation type="submission" date="2017-09" db="EMBL/GenBank/DDBJ databases">
        <title>Depth-based differentiation of microbial function through sediment-hosted aquifers and enrichment of novel symbionts in the deep terrestrial subsurface.</title>
        <authorList>
            <person name="Probst A.J."/>
            <person name="Ladd B."/>
            <person name="Jarett J.K."/>
            <person name="Geller-Mcgrath D.E."/>
            <person name="Sieber C.M.K."/>
            <person name="Emerson J.B."/>
            <person name="Anantharaman K."/>
            <person name="Thomas B.C."/>
            <person name="Malmstrom R."/>
            <person name="Stieglmeier M."/>
            <person name="Klingl A."/>
            <person name="Woyke T."/>
            <person name="Ryan C.M."/>
            <person name="Banfield J.F."/>
        </authorList>
    </citation>
    <scope>NUCLEOTIDE SEQUENCE [LARGE SCALE GENOMIC DNA]</scope>
</reference>
<dbReference type="EMBL" id="PEWN01000083">
    <property type="protein sequence ID" value="PIU51271.1"/>
    <property type="molecule type" value="Genomic_DNA"/>
</dbReference>
<dbReference type="AlphaFoldDB" id="A0A2M6ZFV3"/>
<evidence type="ECO:0000313" key="3">
    <source>
        <dbReference type="Proteomes" id="UP000229227"/>
    </source>
</evidence>
<organism evidence="2 3">
    <name type="scientific">Candidatus Desantisbacteria bacterium CG07_land_8_20_14_0_80_39_15</name>
    <dbReference type="NCBI Taxonomy" id="1974549"/>
    <lineage>
        <taxon>Bacteria</taxon>
        <taxon>Candidatus Desantisiibacteriota</taxon>
    </lineage>
</organism>
<protein>
    <recommendedName>
        <fullName evidence="4">G8 domain-containing protein</fullName>
    </recommendedName>
</protein>
<keyword evidence="1" id="KW-0812">Transmembrane</keyword>
<proteinExistence type="predicted"/>
<evidence type="ECO:0000313" key="2">
    <source>
        <dbReference type="EMBL" id="PIU51271.1"/>
    </source>
</evidence>
<evidence type="ECO:0000256" key="1">
    <source>
        <dbReference type="SAM" id="Phobius"/>
    </source>
</evidence>
<name>A0A2M6ZFV3_9BACT</name>
<feature type="non-terminal residue" evidence="2">
    <location>
        <position position="357"/>
    </location>
</feature>